<evidence type="ECO:0000313" key="2">
    <source>
        <dbReference type="EMBL" id="KUJ76307.1"/>
    </source>
</evidence>
<dbReference type="AlphaFoldDB" id="A0A0X3TKJ7"/>
<name>A0A0X3TKJ7_9RHOB</name>
<sequence length="501" mass="56493">MLAALVPLVVLYFAALAFTEFQSLTHVANRAGPIWFVIVLARGAINLLRYDVRLIWTPLFWLPAQSAIFFGFGPLVLVFGNDVTRLWATTHYLSVTFEELVWANQLSTIGVFCLLLGIFFHLRLSHYRWRDALSEERKIRPPMSARQVAITFIVFGGILKYLVVLPAAWGVTGIVVPGFLTNVTKLVDVGFAIMAYLSACGNSRVRTLLLIFLPIHIILSGLTFSKEELITAFLFPVLGDLMGRRSLRRFLIVIIGITLVYTWSQDFVSYGRARIFEDTGTIWKAGYGQRADIATDFLLGEEFARKSPDLATQMEFQGWWTRLNYAGVQVAARNLYLAGVPNDSFVNAWLYFVPRIIWPEKPVIIGPGWFFYERLTGNEGTFLGLSIYGDLFWLGGWATLVVGSFLVGWMFSAMSLRSMRFLRDGNYLMFPLVLLPMKAAIFAPTNFVANGIIALVPMYLAYFLLMSIALRIIALMPRRLVAHQKTPDRGRGIGPRQTVAH</sequence>
<feature type="transmembrane region" description="Helical" evidence="1">
    <location>
        <begin position="246"/>
        <end position="264"/>
    </location>
</feature>
<protein>
    <recommendedName>
        <fullName evidence="4">Oligosaccharide repeat unit polymerase</fullName>
    </recommendedName>
</protein>
<evidence type="ECO:0000256" key="1">
    <source>
        <dbReference type="SAM" id="Phobius"/>
    </source>
</evidence>
<gene>
    <name evidence="2" type="ORF">AVO45_13485</name>
</gene>
<reference evidence="3" key="1">
    <citation type="submission" date="2015-12" db="EMBL/GenBank/DDBJ databases">
        <authorList>
            <person name="Zhang G."/>
            <person name="Stingl U."/>
        </authorList>
    </citation>
    <scope>NUCLEOTIDE SEQUENCE [LARGE SCALE GENOMIC DNA]</scope>
    <source>
        <strain evidence="3">ZGT118</strain>
    </source>
</reference>
<keyword evidence="1" id="KW-0472">Membrane</keyword>
<organism evidence="2 3">
    <name type="scientific">Ruegeria marisrubri</name>
    <dbReference type="NCBI Taxonomy" id="1685379"/>
    <lineage>
        <taxon>Bacteria</taxon>
        <taxon>Pseudomonadati</taxon>
        <taxon>Pseudomonadota</taxon>
        <taxon>Alphaproteobacteria</taxon>
        <taxon>Rhodobacterales</taxon>
        <taxon>Roseobacteraceae</taxon>
        <taxon>Ruegeria</taxon>
    </lineage>
</organism>
<dbReference type="EMBL" id="LQBQ01000036">
    <property type="protein sequence ID" value="KUJ76307.1"/>
    <property type="molecule type" value="Genomic_DNA"/>
</dbReference>
<dbReference type="STRING" id="1685379.AVO45_13485"/>
<accession>A0A0X3TKJ7</accession>
<feature type="transmembrane region" description="Helical" evidence="1">
    <location>
        <begin position="148"/>
        <end position="169"/>
    </location>
</feature>
<feature type="transmembrane region" description="Helical" evidence="1">
    <location>
        <begin position="59"/>
        <end position="80"/>
    </location>
</feature>
<feature type="transmembrane region" description="Helical" evidence="1">
    <location>
        <begin position="426"/>
        <end position="445"/>
    </location>
</feature>
<feature type="transmembrane region" description="Helical" evidence="1">
    <location>
        <begin position="33"/>
        <end position="52"/>
    </location>
</feature>
<dbReference type="Proteomes" id="UP000053791">
    <property type="component" value="Unassembled WGS sequence"/>
</dbReference>
<evidence type="ECO:0000313" key="3">
    <source>
        <dbReference type="Proteomes" id="UP000053791"/>
    </source>
</evidence>
<evidence type="ECO:0008006" key="4">
    <source>
        <dbReference type="Google" id="ProtNLM"/>
    </source>
</evidence>
<keyword evidence="1" id="KW-1133">Transmembrane helix</keyword>
<comment type="caution">
    <text evidence="2">The sequence shown here is derived from an EMBL/GenBank/DDBJ whole genome shotgun (WGS) entry which is preliminary data.</text>
</comment>
<feature type="transmembrane region" description="Helical" evidence="1">
    <location>
        <begin position="100"/>
        <end position="120"/>
    </location>
</feature>
<keyword evidence="3" id="KW-1185">Reference proteome</keyword>
<feature type="transmembrane region" description="Helical" evidence="1">
    <location>
        <begin position="207"/>
        <end position="225"/>
    </location>
</feature>
<keyword evidence="1" id="KW-0812">Transmembrane</keyword>
<feature type="transmembrane region" description="Helical" evidence="1">
    <location>
        <begin position="391"/>
        <end position="414"/>
    </location>
</feature>
<proteinExistence type="predicted"/>
<feature type="transmembrane region" description="Helical" evidence="1">
    <location>
        <begin position="451"/>
        <end position="474"/>
    </location>
</feature>